<evidence type="ECO:0000259" key="6">
    <source>
        <dbReference type="Pfam" id="PF23354"/>
    </source>
</evidence>
<dbReference type="OrthoDB" id="67716at2759"/>
<keyword evidence="2" id="KW-0813">Transport</keyword>
<dbReference type="InterPro" id="IPR056535">
    <property type="entry name" value="TPR_NUP160_M"/>
</dbReference>
<dbReference type="InterPro" id="IPR021717">
    <property type="entry name" value="Nucleoporin_Nup160"/>
</dbReference>
<feature type="domain" description="NUP160 C-terminal TPR" evidence="5">
    <location>
        <begin position="1301"/>
        <end position="1553"/>
    </location>
</feature>
<keyword evidence="3" id="KW-0539">Nucleus</keyword>
<feature type="domain" description="Nucleoporin Nup120/160 beta-propeller" evidence="4">
    <location>
        <begin position="89"/>
        <end position="629"/>
    </location>
</feature>
<dbReference type="Proteomes" id="UP000765509">
    <property type="component" value="Unassembled WGS sequence"/>
</dbReference>
<reference evidence="7" key="1">
    <citation type="submission" date="2021-03" db="EMBL/GenBank/DDBJ databases">
        <title>Draft genome sequence of rust myrtle Austropuccinia psidii MF-1, a brazilian biotype.</title>
        <authorList>
            <person name="Quecine M.C."/>
            <person name="Pachon D.M.R."/>
            <person name="Bonatelli M.L."/>
            <person name="Correr F.H."/>
            <person name="Franceschini L.M."/>
            <person name="Leite T.F."/>
            <person name="Margarido G.R.A."/>
            <person name="Almeida C.A."/>
            <person name="Ferrarezi J.A."/>
            <person name="Labate C.A."/>
        </authorList>
    </citation>
    <scope>NUCLEOTIDE SEQUENCE</scope>
    <source>
        <strain evidence="7">MF-1</strain>
    </source>
</reference>
<dbReference type="GO" id="GO:0005643">
    <property type="term" value="C:nuclear pore"/>
    <property type="evidence" value="ECO:0007669"/>
    <property type="project" value="UniProtKB-ARBA"/>
</dbReference>
<dbReference type="PANTHER" id="PTHR21286">
    <property type="entry name" value="NUCLEAR PORE COMPLEX PROTEIN NUP160"/>
    <property type="match status" value="1"/>
</dbReference>
<gene>
    <name evidence="7" type="ORF">O181_019825</name>
</gene>
<evidence type="ECO:0000259" key="4">
    <source>
        <dbReference type="Pfam" id="PF11715"/>
    </source>
</evidence>
<name>A0A9Q3CBG9_9BASI</name>
<comment type="subcellular location">
    <subcellularLocation>
        <location evidence="1">Nucleus</location>
    </subcellularLocation>
</comment>
<comment type="caution">
    <text evidence="7">The sequence shown here is derived from an EMBL/GenBank/DDBJ whole genome shotgun (WGS) entry which is preliminary data.</text>
</comment>
<protein>
    <submittedName>
        <fullName evidence="7">Uncharacterized protein</fullName>
    </submittedName>
</protein>
<dbReference type="EMBL" id="AVOT02005840">
    <property type="protein sequence ID" value="MBW0480110.1"/>
    <property type="molecule type" value="Genomic_DNA"/>
</dbReference>
<dbReference type="InterPro" id="IPR059141">
    <property type="entry name" value="Beta-prop_Nup120_160"/>
</dbReference>
<evidence type="ECO:0000313" key="8">
    <source>
        <dbReference type="Proteomes" id="UP000765509"/>
    </source>
</evidence>
<evidence type="ECO:0000256" key="2">
    <source>
        <dbReference type="ARBA" id="ARBA00022448"/>
    </source>
</evidence>
<accession>A0A9Q3CBG9</accession>
<organism evidence="7 8">
    <name type="scientific">Austropuccinia psidii MF-1</name>
    <dbReference type="NCBI Taxonomy" id="1389203"/>
    <lineage>
        <taxon>Eukaryota</taxon>
        <taxon>Fungi</taxon>
        <taxon>Dikarya</taxon>
        <taxon>Basidiomycota</taxon>
        <taxon>Pucciniomycotina</taxon>
        <taxon>Pucciniomycetes</taxon>
        <taxon>Pucciniales</taxon>
        <taxon>Sphaerophragmiaceae</taxon>
        <taxon>Austropuccinia</taxon>
    </lineage>
</organism>
<dbReference type="GO" id="GO:0017056">
    <property type="term" value="F:structural constituent of nuclear pore"/>
    <property type="evidence" value="ECO:0007669"/>
    <property type="project" value="TreeGrafter"/>
</dbReference>
<feature type="domain" description="NUP160 middle TPR" evidence="6">
    <location>
        <begin position="991"/>
        <end position="1234"/>
    </location>
</feature>
<proteinExistence type="predicted"/>
<dbReference type="Pfam" id="PF23354">
    <property type="entry name" value="TPR_NUP160_120_M"/>
    <property type="match status" value="1"/>
</dbReference>
<sequence>MEKEISSSNKILNYTTLTTATCFLDNLRPTFESPIEYQIPSTNSSNQQDLEQKDILRSSSATANTIQPNHSSQSKTLFLNHQNQNPTSFIRATVINNGYTLELRWFNSVKSNLSNSLDNPSINQNTCHQPIQFHFNDLITPTPFISLESDPQSNSDQSNLIIIVLTETYTLYRLKFSSPNFFYSQLFDQDWCSEFEVEAIINRQIILSHAIDVNNFIISCSDGILTHLSWGKLIGIDDTFGWKTSNLTTKIGIWNFLPYWNSSKTISSSAHEWVATPTTSISIASFLNHQNPHHDGWLFTFGRDQNLRVWNLTTGLCSREFSLNQFLDQSSNSKDSKRQSPLLPAAPRNLLKFIPSQEGDDPTYQGFLLVFIPSTFSPCFLTFGLSITSDHRFRDLILLEKRNCNLEVKNQSKIYDLRDFQVSKVDLTSNLTTSPTKQRSWSLWLIWDDGLGGEGILEYTILHETKSWSTDLIKNPWIVVQPPNRGIPWNSTYFDELLLKDSSSSIIETFIDHLFRPGHFSSSDLEYALSTYQTHLESHSDSNLIPQVNNDLSFESLEEKICSLVGSNVQLEISAISGLPLIDVYHRKLKLEWLKFATMCSESRASALWPLELTIDDLHQQIFVMGRRSITSPVVIDTMSLLCQIAQAENQGQKPLLLDQQVLEIDQFHPLLSNLNNRIDLSSLITIINQFIDNFSHNQVIKPFEDDLIQIVQKPMKFSVVDIIEDLFTRRLESFIDDNIQIKISESLQKVKDLELTLQLLWNILSTSELIKSNPDDESDEVNQATILSKMLMSDYLINVIERRYELTRNTIIFLICIYGQEQVDQMFSEFSSLTCRYLTTFHQALMSRWICRECSKISSELAFEVEDKLADRLVGLHVSNSGDILGHPEGVTITEANSAASLLSSLISTRFIPEFSTHLKLPGSIASASSRFLENIGLFRNLSRLTDEELSRIKMIESSEKVVGLGYFFLQVGLVSVGLDWIEMVPDAGCGIEYIKGLAYLQMGLIEDAENSFIRAGSAIYDEKFEIDDRSGLRLVLSESAKRNLRQYFSHIVSLFEPLGVNRSVSRFCQLALESNWDESEKEKHEDEGLVLELWNKSFKAYVHLGLWDDAYETLMSIPSFEHQHDSLRTLVSNMCEANEVDRLLRFNWNGLQAEFERTLSFRARNSDSLAVPNYYSILYAYHMNKGDYRSAAIAMYHHGRKVGETVIKGGAFQLLMTQQCQSYLAAINALSLVPEKHAWVPLNCPKFTMAQGVGFGAEAQGESSIKKDSKSLRRRKRLNYFIPEEEFSNGTSDVEILRISDIRQEYTLVLSRLQLANELPQLSQPGSTTTSAAYLDGDTLVPMFVNQGRVTEALEKATMLGTDVVPIFVSLTESCCRLTIEGPEGDNIFDSQWVNGDPISSDWDGSVVNKAWRLLQVHLERKFPIEVKGEIELEAWRCREIVLEAILKTNRSIKAPAWLLNQFMTHRPDRLLKLFFKYDLLQDAFTVAIHIIEHIHGSKRESSRSGLNSARNSRTKRHNIPYSDLDQLLNLSVEDLYDEQAQEQSGEEINGNEMMNEIKLKYYQEKIRNGLNQLGDEIFSSNSSSNQLMGC</sequence>
<dbReference type="Pfam" id="PF11715">
    <property type="entry name" value="Beta-prop_Nup120_160"/>
    <property type="match status" value="1"/>
</dbReference>
<evidence type="ECO:0000313" key="7">
    <source>
        <dbReference type="EMBL" id="MBW0480110.1"/>
    </source>
</evidence>
<evidence type="ECO:0000259" key="5">
    <source>
        <dbReference type="Pfam" id="PF23347"/>
    </source>
</evidence>
<evidence type="ECO:0000256" key="1">
    <source>
        <dbReference type="ARBA" id="ARBA00004123"/>
    </source>
</evidence>
<keyword evidence="8" id="KW-1185">Reference proteome</keyword>
<evidence type="ECO:0000256" key="3">
    <source>
        <dbReference type="ARBA" id="ARBA00023242"/>
    </source>
</evidence>
<dbReference type="PANTHER" id="PTHR21286:SF0">
    <property type="entry name" value="NUCLEAR PORE COMPLEX PROTEIN NUP160"/>
    <property type="match status" value="1"/>
</dbReference>
<dbReference type="Pfam" id="PF23347">
    <property type="entry name" value="TPR_Nup160_C"/>
    <property type="match status" value="1"/>
</dbReference>
<dbReference type="InterPro" id="IPR056536">
    <property type="entry name" value="TPR_NUP160_C"/>
</dbReference>